<keyword evidence="2" id="KW-1185">Reference proteome</keyword>
<sequence>MDFQEPSTYLVGGGKKVWRHRRRQPLPFMEASVPSSKKSLVTVGVVVVMVPEQNQRREFDAFEKLIASSARVMIE</sequence>
<reference evidence="1 2" key="2">
    <citation type="journal article" date="2022" name="Mol. Ecol. Resour.">
        <title>The genomes of chicory, endive, great burdock and yacon provide insights into Asteraceae paleo-polyploidization history and plant inulin production.</title>
        <authorList>
            <person name="Fan W."/>
            <person name="Wang S."/>
            <person name="Wang H."/>
            <person name="Wang A."/>
            <person name="Jiang F."/>
            <person name="Liu H."/>
            <person name="Zhao H."/>
            <person name="Xu D."/>
            <person name="Zhang Y."/>
        </authorList>
    </citation>
    <scope>NUCLEOTIDE SEQUENCE [LARGE SCALE GENOMIC DNA]</scope>
    <source>
        <strain evidence="2">cv. Niubang</strain>
    </source>
</reference>
<proteinExistence type="predicted"/>
<reference evidence="2" key="1">
    <citation type="journal article" date="2022" name="Mol. Ecol. Resour.">
        <title>The genomes of chicory, endive, great burdock and yacon provide insights into Asteraceae palaeo-polyploidization history and plant inulin production.</title>
        <authorList>
            <person name="Fan W."/>
            <person name="Wang S."/>
            <person name="Wang H."/>
            <person name="Wang A."/>
            <person name="Jiang F."/>
            <person name="Liu H."/>
            <person name="Zhao H."/>
            <person name="Xu D."/>
            <person name="Zhang Y."/>
        </authorList>
    </citation>
    <scope>NUCLEOTIDE SEQUENCE [LARGE SCALE GENOMIC DNA]</scope>
    <source>
        <strain evidence="2">cv. Niubang</strain>
    </source>
</reference>
<protein>
    <submittedName>
        <fullName evidence="1">Uncharacterized protein</fullName>
    </submittedName>
</protein>
<evidence type="ECO:0000313" key="2">
    <source>
        <dbReference type="Proteomes" id="UP001055879"/>
    </source>
</evidence>
<dbReference type="Proteomes" id="UP001055879">
    <property type="component" value="Linkage Group LG04"/>
</dbReference>
<organism evidence="1 2">
    <name type="scientific">Arctium lappa</name>
    <name type="common">Greater burdock</name>
    <name type="synonym">Lappa major</name>
    <dbReference type="NCBI Taxonomy" id="4217"/>
    <lineage>
        <taxon>Eukaryota</taxon>
        <taxon>Viridiplantae</taxon>
        <taxon>Streptophyta</taxon>
        <taxon>Embryophyta</taxon>
        <taxon>Tracheophyta</taxon>
        <taxon>Spermatophyta</taxon>
        <taxon>Magnoliopsida</taxon>
        <taxon>eudicotyledons</taxon>
        <taxon>Gunneridae</taxon>
        <taxon>Pentapetalae</taxon>
        <taxon>asterids</taxon>
        <taxon>campanulids</taxon>
        <taxon>Asterales</taxon>
        <taxon>Asteraceae</taxon>
        <taxon>Carduoideae</taxon>
        <taxon>Cardueae</taxon>
        <taxon>Arctiinae</taxon>
        <taxon>Arctium</taxon>
    </lineage>
</organism>
<evidence type="ECO:0000313" key="1">
    <source>
        <dbReference type="EMBL" id="KAI3734367.1"/>
    </source>
</evidence>
<name>A0ACB9CJQ8_ARCLA</name>
<comment type="caution">
    <text evidence="1">The sequence shown here is derived from an EMBL/GenBank/DDBJ whole genome shotgun (WGS) entry which is preliminary data.</text>
</comment>
<gene>
    <name evidence="1" type="ORF">L6452_13835</name>
</gene>
<dbReference type="EMBL" id="CM042050">
    <property type="protein sequence ID" value="KAI3734367.1"/>
    <property type="molecule type" value="Genomic_DNA"/>
</dbReference>
<accession>A0ACB9CJQ8</accession>